<keyword evidence="2" id="KW-0479">Metal-binding</keyword>
<sequence>MTIEAVPDSKTNIKEDMIKIFETIVDEKNNIIIPNFSDMVEQITPDEERMYEKINEFNIDEIRDSLPPHKKSWDQVRLLMSLWRLPQIFIDDIDECICDKKDMSIVKRHFIIYKQDPNLIREDRGRESPAVFDSVLEKNIVMVPLCSKNSNHAEANERISARCYYEGTKLLAAYMFQLAEKPKSKANLKS</sequence>
<name>A0A9N9X952_DIABA</name>
<organism evidence="4 5">
    <name type="scientific">Diabrotica balteata</name>
    <name type="common">Banded cucumber beetle</name>
    <dbReference type="NCBI Taxonomy" id="107213"/>
    <lineage>
        <taxon>Eukaryota</taxon>
        <taxon>Metazoa</taxon>
        <taxon>Ecdysozoa</taxon>
        <taxon>Arthropoda</taxon>
        <taxon>Hexapoda</taxon>
        <taxon>Insecta</taxon>
        <taxon>Pterygota</taxon>
        <taxon>Neoptera</taxon>
        <taxon>Endopterygota</taxon>
        <taxon>Coleoptera</taxon>
        <taxon>Polyphaga</taxon>
        <taxon>Cucujiformia</taxon>
        <taxon>Chrysomeloidea</taxon>
        <taxon>Chrysomelidae</taxon>
        <taxon>Galerucinae</taxon>
        <taxon>Diabroticina</taxon>
        <taxon>Diabroticites</taxon>
        <taxon>Diabrotica</taxon>
    </lineage>
</organism>
<dbReference type="PANTHER" id="PTHR43270">
    <property type="entry name" value="BETA-ALA-HIS DIPEPTIDASE"/>
    <property type="match status" value="1"/>
</dbReference>
<proteinExistence type="predicted"/>
<dbReference type="EMBL" id="OU898277">
    <property type="protein sequence ID" value="CAG9829741.1"/>
    <property type="molecule type" value="Genomic_DNA"/>
</dbReference>
<dbReference type="GO" id="GO:0046872">
    <property type="term" value="F:metal ion binding"/>
    <property type="evidence" value="ECO:0007669"/>
    <property type="project" value="UniProtKB-KW"/>
</dbReference>
<keyword evidence="5" id="KW-1185">Reference proteome</keyword>
<protein>
    <submittedName>
        <fullName evidence="4">Uncharacterized protein</fullName>
    </submittedName>
</protein>
<evidence type="ECO:0000256" key="3">
    <source>
        <dbReference type="ARBA" id="ARBA00022801"/>
    </source>
</evidence>
<evidence type="ECO:0000313" key="5">
    <source>
        <dbReference type="Proteomes" id="UP001153709"/>
    </source>
</evidence>
<evidence type="ECO:0000256" key="1">
    <source>
        <dbReference type="ARBA" id="ARBA00022670"/>
    </source>
</evidence>
<dbReference type="GO" id="GO:0006508">
    <property type="term" value="P:proteolysis"/>
    <property type="evidence" value="ECO:0007669"/>
    <property type="project" value="UniProtKB-KW"/>
</dbReference>
<keyword evidence="3" id="KW-0378">Hydrolase</keyword>
<evidence type="ECO:0000313" key="4">
    <source>
        <dbReference type="EMBL" id="CAG9829741.1"/>
    </source>
</evidence>
<dbReference type="Gene3D" id="3.30.70.360">
    <property type="match status" value="1"/>
</dbReference>
<dbReference type="AlphaFoldDB" id="A0A9N9X952"/>
<dbReference type="InterPro" id="IPR051458">
    <property type="entry name" value="Cyt/Met_Dipeptidase"/>
</dbReference>
<evidence type="ECO:0000256" key="2">
    <source>
        <dbReference type="ARBA" id="ARBA00022723"/>
    </source>
</evidence>
<reference evidence="4" key="1">
    <citation type="submission" date="2022-01" db="EMBL/GenBank/DDBJ databases">
        <authorList>
            <person name="King R."/>
        </authorList>
    </citation>
    <scope>NUCLEOTIDE SEQUENCE</scope>
</reference>
<accession>A0A9N9X952</accession>
<dbReference type="GO" id="GO:0008233">
    <property type="term" value="F:peptidase activity"/>
    <property type="evidence" value="ECO:0007669"/>
    <property type="project" value="UniProtKB-KW"/>
</dbReference>
<keyword evidence="1" id="KW-0645">Protease</keyword>
<dbReference type="Gene3D" id="3.40.630.10">
    <property type="entry name" value="Zn peptidases"/>
    <property type="match status" value="1"/>
</dbReference>
<gene>
    <name evidence="4" type="ORF">DIABBA_LOCUS3510</name>
</gene>
<dbReference type="PANTHER" id="PTHR43270:SF4">
    <property type="entry name" value="CARNOSINE DIPEPTIDASE 2, ISOFORM A"/>
    <property type="match status" value="1"/>
</dbReference>
<dbReference type="Proteomes" id="UP001153709">
    <property type="component" value="Chromosome 2"/>
</dbReference>
<dbReference type="OrthoDB" id="7832001at2759"/>